<gene>
    <name evidence="2" type="ORF">DM484_07505</name>
</gene>
<reference evidence="2 3" key="1">
    <citation type="journal article" date="2018" name="Aquat. Microb. Ecol.">
        <title>Gammaproteobacterial methanotrophs dominate.</title>
        <authorList>
            <person name="Rissanen A.J."/>
            <person name="Saarenheimo J."/>
            <person name="Tiirola M."/>
            <person name="Peura S."/>
            <person name="Aalto S.L."/>
            <person name="Karvinen A."/>
            <person name="Nykanen H."/>
        </authorList>
    </citation>
    <scope>NUCLEOTIDE SEQUENCE [LARGE SCALE GENOMIC DNA]</scope>
    <source>
        <strain evidence="2">AMbin10</strain>
    </source>
</reference>
<dbReference type="Gene3D" id="3.40.50.300">
    <property type="entry name" value="P-loop containing nucleotide triphosphate hydrolases"/>
    <property type="match status" value="2"/>
</dbReference>
<dbReference type="Proteomes" id="UP000249396">
    <property type="component" value="Unassembled WGS sequence"/>
</dbReference>
<dbReference type="InterPro" id="IPR006935">
    <property type="entry name" value="Helicase/UvrB_N"/>
</dbReference>
<accession>A0A2W4T378</accession>
<dbReference type="AlphaFoldDB" id="A0A2W4T378"/>
<feature type="domain" description="Helicase/UvrB N-terminal" evidence="1">
    <location>
        <begin position="1"/>
        <end position="201"/>
    </location>
</feature>
<name>A0A2W4T378_9GAMM</name>
<protein>
    <recommendedName>
        <fullName evidence="1">Helicase/UvrB N-terminal domain-containing protein</fullName>
    </recommendedName>
</protein>
<evidence type="ECO:0000313" key="2">
    <source>
        <dbReference type="EMBL" id="PZN81850.1"/>
    </source>
</evidence>
<organism evidence="2 3">
    <name type="scientific">Candidatus Methylumidiphilus alinenensis</name>
    <dbReference type="NCBI Taxonomy" id="2202197"/>
    <lineage>
        <taxon>Bacteria</taxon>
        <taxon>Pseudomonadati</taxon>
        <taxon>Pseudomonadota</taxon>
        <taxon>Gammaproteobacteria</taxon>
        <taxon>Methylococcales</taxon>
        <taxon>Candidatus Methylumidiphilus</taxon>
    </lineage>
</organism>
<dbReference type="SUPFAM" id="SSF52540">
    <property type="entry name" value="P-loop containing nucleoside triphosphate hydrolases"/>
    <property type="match status" value="1"/>
</dbReference>
<comment type="caution">
    <text evidence="2">The sequence shown here is derived from an EMBL/GenBank/DDBJ whole genome shotgun (WGS) entry which is preliminary data.</text>
</comment>
<sequence>MELFPFQIEASTSIADRYAAYAVDPLTTTRTKIVPFFQNLNSITGSGKTLILADAVSQIRSQLPVEPIVLWLSKGKVVVWQTFANLSSGKYAELISGFTVKPLMDARQFDIENIGCGLILVATVGKFNQADKEKGDRKIYQLALDDASESLWDMLKQRRNTSGQRRPFIVVYDEGHNLTDQQTKLLLDLEPDALIAASATMRIPPELAQRMMRLRQDKGWKDADFVTYIKSSAVVESGLVKQQILLGGYVTPMEVAIDDMMDSMKRVDASSQALVLPFRPKAIYVSTTNAVHGGMDNCHVSFESRQARPILIWRHLVEHHGINPSEIAVYCNLKFEQKFPPPSNFNLFAGGDNDYESFVAGDFRHIIFNLTLQEGWDDPACYFAYIDKDMGSRDQVTQIIGRVLRQPQAQHYPDPSLNTAHFFIRADERSIFDDVLREVQAKISAESPEITLTVFKGSQGAVAKTILPSRKVKQLPEVSINAEPAMEPIRKVISSMQDYRQDRVNTVGTGGRIQVLQTIGKSGGSVEEWVDIEHSNRVTARWIFVREVQKTYSRALNLCDIENPKFDALIEYNSPAAEHIREAAHKIVATYIDNSNVINCFADPVLVPSVTADPASIVDFTFSIHEGYSGLNNFEREFAQALDKTQRVWFRNPPRGLFEIPLLTHGGSKNFNPDFVVWVDKGIVAIDTKGDHLIFEDSGRKLFSIDKIGNAPDLAIRLVTRGQWNEQREKVGAEGFTVWIMRHGRPHPLPAATMSDAVTICLRLT</sequence>
<evidence type="ECO:0000259" key="1">
    <source>
        <dbReference type="Pfam" id="PF04851"/>
    </source>
</evidence>
<proteinExistence type="predicted"/>
<dbReference type="EMBL" id="QJPH01000251">
    <property type="protein sequence ID" value="PZN81850.1"/>
    <property type="molecule type" value="Genomic_DNA"/>
</dbReference>
<evidence type="ECO:0000313" key="3">
    <source>
        <dbReference type="Proteomes" id="UP000249396"/>
    </source>
</evidence>
<dbReference type="GO" id="GO:0003677">
    <property type="term" value="F:DNA binding"/>
    <property type="evidence" value="ECO:0007669"/>
    <property type="project" value="InterPro"/>
</dbReference>
<dbReference type="GO" id="GO:0005524">
    <property type="term" value="F:ATP binding"/>
    <property type="evidence" value="ECO:0007669"/>
    <property type="project" value="InterPro"/>
</dbReference>
<dbReference type="GO" id="GO:0016787">
    <property type="term" value="F:hydrolase activity"/>
    <property type="evidence" value="ECO:0007669"/>
    <property type="project" value="InterPro"/>
</dbReference>
<dbReference type="Pfam" id="PF04851">
    <property type="entry name" value="ResIII"/>
    <property type="match status" value="1"/>
</dbReference>
<dbReference type="InterPro" id="IPR027417">
    <property type="entry name" value="P-loop_NTPase"/>
</dbReference>